<dbReference type="Pfam" id="PF00293">
    <property type="entry name" value="NUDIX"/>
    <property type="match status" value="1"/>
</dbReference>
<feature type="domain" description="Nudix hydrolase" evidence="2">
    <location>
        <begin position="42"/>
        <end position="173"/>
    </location>
</feature>
<dbReference type="SUPFAM" id="SSF55811">
    <property type="entry name" value="Nudix"/>
    <property type="match status" value="1"/>
</dbReference>
<gene>
    <name evidence="3" type="ORF">AK829_03785</name>
</gene>
<name>A0A0K1RAL3_9CORY</name>
<evidence type="ECO:0000313" key="4">
    <source>
        <dbReference type="Proteomes" id="UP000060016"/>
    </source>
</evidence>
<dbReference type="KEGG" id="crie:AK829_03785"/>
<dbReference type="PATRIC" id="fig|156976.3.peg.746"/>
<evidence type="ECO:0000259" key="2">
    <source>
        <dbReference type="PROSITE" id="PS51462"/>
    </source>
</evidence>
<dbReference type="InterPro" id="IPR015797">
    <property type="entry name" value="NUDIX_hydrolase-like_dom_sf"/>
</dbReference>
<keyword evidence="1" id="KW-0378">Hydrolase</keyword>
<dbReference type="Gene3D" id="3.90.79.10">
    <property type="entry name" value="Nucleoside Triphosphate Pyrophosphohydrolase"/>
    <property type="match status" value="1"/>
</dbReference>
<dbReference type="GO" id="GO:0019693">
    <property type="term" value="P:ribose phosphate metabolic process"/>
    <property type="evidence" value="ECO:0007669"/>
    <property type="project" value="TreeGrafter"/>
</dbReference>
<dbReference type="RefSeq" id="WP_052204410.1">
    <property type="nucleotide sequence ID" value="NZ_BAAAGW010000006.1"/>
</dbReference>
<dbReference type="PROSITE" id="PS51462">
    <property type="entry name" value="NUDIX"/>
    <property type="match status" value="1"/>
</dbReference>
<reference evidence="3 4" key="1">
    <citation type="submission" date="2015-08" db="EMBL/GenBank/DDBJ databases">
        <authorList>
            <person name="Babu N.S."/>
            <person name="Beckwith C.J."/>
            <person name="Beseler K.G."/>
            <person name="Brison A."/>
            <person name="Carone J.V."/>
            <person name="Caskin T.P."/>
            <person name="Diamond M."/>
            <person name="Durham M.E."/>
            <person name="Foxe J.M."/>
            <person name="Go M."/>
            <person name="Henderson B.A."/>
            <person name="Jones I.B."/>
            <person name="McGettigan J.A."/>
            <person name="Micheletti S.J."/>
            <person name="Nasrallah M.E."/>
            <person name="Ortiz D."/>
            <person name="Piller C.R."/>
            <person name="Privatt S.R."/>
            <person name="Schneider S.L."/>
            <person name="Sharp S."/>
            <person name="Smith T.C."/>
            <person name="Stanton J.D."/>
            <person name="Ullery H.E."/>
            <person name="Wilson R.J."/>
            <person name="Serrano M.G."/>
            <person name="Buck G."/>
            <person name="Lee V."/>
            <person name="Wang Y."/>
            <person name="Carvalho R."/>
            <person name="Voegtly L."/>
            <person name="Shi R."/>
            <person name="Duckworth R."/>
            <person name="Johnson A."/>
            <person name="Loviza R."/>
            <person name="Walstead R."/>
            <person name="Shah Z."/>
            <person name="Kiflezghi M."/>
            <person name="Wade K."/>
            <person name="Ball S.L."/>
            <person name="Bradley K.W."/>
            <person name="Asai D.J."/>
            <person name="Bowman C.A."/>
            <person name="Russell D.A."/>
            <person name="Pope W.H."/>
            <person name="Jacobs-Sera D."/>
            <person name="Hendrix R.W."/>
            <person name="Hatfull G.F."/>
        </authorList>
    </citation>
    <scope>NUCLEOTIDE SEQUENCE [LARGE SCALE GENOMIC DNA]</scope>
    <source>
        <strain evidence="3 4">PUDD_83A45</strain>
    </source>
</reference>
<dbReference type="CDD" id="cd24158">
    <property type="entry name" value="NUDIX_ADPRase_Rv1700"/>
    <property type="match status" value="1"/>
</dbReference>
<dbReference type="EMBL" id="CP012342">
    <property type="protein sequence ID" value="AKV58438.1"/>
    <property type="molecule type" value="Genomic_DNA"/>
</dbReference>
<dbReference type="GO" id="GO:0016787">
    <property type="term" value="F:hydrolase activity"/>
    <property type="evidence" value="ECO:0007669"/>
    <property type="project" value="UniProtKB-KW"/>
</dbReference>
<protein>
    <submittedName>
        <fullName evidence="3">ADP-ribose pyrophosphatase</fullName>
    </submittedName>
</protein>
<accession>A0A0K1RAL3</accession>
<organism evidence="3 4">
    <name type="scientific">Corynebacterium riegelii</name>
    <dbReference type="NCBI Taxonomy" id="156976"/>
    <lineage>
        <taxon>Bacteria</taxon>
        <taxon>Bacillati</taxon>
        <taxon>Actinomycetota</taxon>
        <taxon>Actinomycetes</taxon>
        <taxon>Mycobacteriales</taxon>
        <taxon>Corynebacteriaceae</taxon>
        <taxon>Corynebacterium</taxon>
    </lineage>
</organism>
<proteinExistence type="predicted"/>
<dbReference type="GO" id="GO:0005829">
    <property type="term" value="C:cytosol"/>
    <property type="evidence" value="ECO:0007669"/>
    <property type="project" value="TreeGrafter"/>
</dbReference>
<evidence type="ECO:0000313" key="3">
    <source>
        <dbReference type="EMBL" id="AKV58438.1"/>
    </source>
</evidence>
<dbReference type="Proteomes" id="UP000060016">
    <property type="component" value="Chromosome"/>
</dbReference>
<dbReference type="GO" id="GO:0006753">
    <property type="term" value="P:nucleoside phosphate metabolic process"/>
    <property type="evidence" value="ECO:0007669"/>
    <property type="project" value="TreeGrafter"/>
</dbReference>
<evidence type="ECO:0000256" key="1">
    <source>
        <dbReference type="ARBA" id="ARBA00022801"/>
    </source>
</evidence>
<keyword evidence="4" id="KW-1185">Reference proteome</keyword>
<dbReference type="AlphaFoldDB" id="A0A0K1RAL3"/>
<sequence length="219" mass="24351">MSQSHEFEVVDSQLLHDAPIIALRRDRVTMPGGTTAHREIVEHFGAVAVVALDAQGRVAMVEQYRHSVKRRLWELPAGLLDFYQEDELATAKRELQEEAGLAADSWALLVDLVTSPGFAEEAVRVFLARDLREVERPEAHDEEADMGFAWVPLDEARAMVMRGEIVNSIAVSGILSASEVVAGRAQPRETSVAFELRPSSLAYRRHAEGITPDMKKIPR</sequence>
<dbReference type="InterPro" id="IPR000086">
    <property type="entry name" value="NUDIX_hydrolase_dom"/>
</dbReference>
<dbReference type="STRING" id="156976.AK829_03785"/>
<dbReference type="PANTHER" id="PTHR11839">
    <property type="entry name" value="UDP/ADP-SUGAR PYROPHOSPHATASE"/>
    <property type="match status" value="1"/>
</dbReference>
<dbReference type="PANTHER" id="PTHR11839:SF31">
    <property type="entry name" value="ADP-RIBOSE PYROPHOSPHATASE"/>
    <property type="match status" value="1"/>
</dbReference>